<dbReference type="PROSITE" id="PS00758">
    <property type="entry name" value="ARGE_DAPE_CPG2_1"/>
    <property type="match status" value="1"/>
</dbReference>
<organism evidence="11 12">
    <name type="scientific">Phaeobacter italicus</name>
    <dbReference type="NCBI Taxonomy" id="481446"/>
    <lineage>
        <taxon>Bacteria</taxon>
        <taxon>Pseudomonadati</taxon>
        <taxon>Pseudomonadota</taxon>
        <taxon>Alphaproteobacteria</taxon>
        <taxon>Rhodobacterales</taxon>
        <taxon>Roseobacteraceae</taxon>
        <taxon>Phaeobacter</taxon>
    </lineage>
</organism>
<dbReference type="STRING" id="481446.NIT7645_02850"/>
<dbReference type="GO" id="GO:0006526">
    <property type="term" value="P:L-arginine biosynthetic process"/>
    <property type="evidence" value="ECO:0007669"/>
    <property type="project" value="UniProtKB-KW"/>
</dbReference>
<evidence type="ECO:0000256" key="6">
    <source>
        <dbReference type="ARBA" id="ARBA00022723"/>
    </source>
</evidence>
<dbReference type="SUPFAM" id="SSF53187">
    <property type="entry name" value="Zn-dependent exopeptidases"/>
    <property type="match status" value="1"/>
</dbReference>
<dbReference type="NCBIfam" id="TIGR01892">
    <property type="entry name" value="AcOrn-deacetyl"/>
    <property type="match status" value="1"/>
</dbReference>
<dbReference type="GO" id="GO:0008777">
    <property type="term" value="F:acetylornithine deacetylase activity"/>
    <property type="evidence" value="ECO:0007669"/>
    <property type="project" value="UniProtKB-EC"/>
</dbReference>
<evidence type="ECO:0000256" key="4">
    <source>
        <dbReference type="ARBA" id="ARBA00022571"/>
    </source>
</evidence>
<sequence length="385" mass="41507">MQRLARTEEILAQLVGFPTVSCDSNRACIAYVAEQLEAAGARVEILPDESGHKANLLATIGPDRPGGLMLSAHSDVVPVTDQIWQSDPFTLLSRNDALYGRGTCDMKGFLAATLAMAPHFADLPLRRPIHYAITYDEEIGCFGAQHLARILESRPIRPAQALIGEPTEMQVIDAHKGCFEYTTIISGLEGHGSMPDLGVNAAEYAARFVSALVRLKQQLKSACPPDSPFDPPWTTINTGALTGGQAHNVIPGTAQIDWEMRPVQRVDALHVKQTLQTLCEEELLPEMRAVCPQADIVTTALAEVDGLNAMTQNPLRDTLLAITGQNGASTVPFGTEAGIYQALGMDVVVCGPGSIAQAHKPDEFITHSQLSLCLDLLEQLAQRLT</sequence>
<dbReference type="InterPro" id="IPR001261">
    <property type="entry name" value="ArgE/DapE_CS"/>
</dbReference>
<accession>A0A0H5D7H0</accession>
<evidence type="ECO:0000313" key="11">
    <source>
        <dbReference type="EMBL" id="CRL12648.1"/>
    </source>
</evidence>
<dbReference type="Pfam" id="PF01546">
    <property type="entry name" value="Peptidase_M20"/>
    <property type="match status" value="1"/>
</dbReference>
<dbReference type="Proteomes" id="UP000043764">
    <property type="component" value="Unassembled WGS sequence"/>
</dbReference>
<dbReference type="InterPro" id="IPR036264">
    <property type="entry name" value="Bact_exopeptidase_dim_dom"/>
</dbReference>
<evidence type="ECO:0000256" key="8">
    <source>
        <dbReference type="ARBA" id="ARBA00022833"/>
    </source>
</evidence>
<gene>
    <name evidence="11" type="primary">argE_2</name>
    <name evidence="11" type="ORF">NIT7321_03527</name>
</gene>
<evidence type="ECO:0000256" key="9">
    <source>
        <dbReference type="ARBA" id="ARBA00023285"/>
    </source>
</evidence>
<dbReference type="InterPro" id="IPR011650">
    <property type="entry name" value="Peptidase_M20_dimer"/>
</dbReference>
<dbReference type="Pfam" id="PF07687">
    <property type="entry name" value="M20_dimer"/>
    <property type="match status" value="1"/>
</dbReference>
<evidence type="ECO:0000256" key="3">
    <source>
        <dbReference type="ARBA" id="ARBA00022490"/>
    </source>
</evidence>
<dbReference type="Gene3D" id="3.40.630.10">
    <property type="entry name" value="Zn peptidases"/>
    <property type="match status" value="1"/>
</dbReference>
<dbReference type="AlphaFoldDB" id="A0A0H5D7H0"/>
<dbReference type="CDD" id="cd03894">
    <property type="entry name" value="M20_ArgE"/>
    <property type="match status" value="1"/>
</dbReference>
<dbReference type="InterPro" id="IPR050072">
    <property type="entry name" value="Peptidase_M20A"/>
</dbReference>
<evidence type="ECO:0000256" key="7">
    <source>
        <dbReference type="ARBA" id="ARBA00022801"/>
    </source>
</evidence>
<keyword evidence="9" id="KW-0170">Cobalt</keyword>
<keyword evidence="5" id="KW-0028">Amino-acid biosynthesis</keyword>
<evidence type="ECO:0000259" key="10">
    <source>
        <dbReference type="Pfam" id="PF07687"/>
    </source>
</evidence>
<dbReference type="Gene3D" id="3.30.70.360">
    <property type="match status" value="1"/>
</dbReference>
<dbReference type="EC" id="3.5.1.16" evidence="11"/>
<dbReference type="SUPFAM" id="SSF55031">
    <property type="entry name" value="Bacterial exopeptidase dimerisation domain"/>
    <property type="match status" value="1"/>
</dbReference>
<comment type="cofactor">
    <cofactor evidence="1">
        <name>Zn(2+)</name>
        <dbReference type="ChEBI" id="CHEBI:29105"/>
    </cofactor>
</comment>
<dbReference type="PANTHER" id="PTHR43808:SF31">
    <property type="entry name" value="N-ACETYL-L-CITRULLINE DEACETYLASE"/>
    <property type="match status" value="1"/>
</dbReference>
<protein>
    <submittedName>
        <fullName evidence="11">Acetylornithine deacetylase</fullName>
        <ecNumber evidence="11">3.5.1.16</ecNumber>
    </submittedName>
</protein>
<keyword evidence="8" id="KW-0862">Zinc</keyword>
<feature type="domain" description="Peptidase M20 dimerisation" evidence="10">
    <location>
        <begin position="174"/>
        <end position="284"/>
    </location>
</feature>
<dbReference type="InterPro" id="IPR002933">
    <property type="entry name" value="Peptidase_M20"/>
</dbReference>
<comment type="similarity">
    <text evidence="2">Belongs to the peptidase M20A family. ArgE subfamily.</text>
</comment>
<keyword evidence="3" id="KW-0963">Cytoplasm</keyword>
<keyword evidence="6" id="KW-0479">Metal-binding</keyword>
<name>A0A0H5D7H0_9RHOB</name>
<evidence type="ECO:0000256" key="5">
    <source>
        <dbReference type="ARBA" id="ARBA00022605"/>
    </source>
</evidence>
<evidence type="ECO:0000256" key="2">
    <source>
        <dbReference type="ARBA" id="ARBA00005691"/>
    </source>
</evidence>
<evidence type="ECO:0000256" key="1">
    <source>
        <dbReference type="ARBA" id="ARBA00001947"/>
    </source>
</evidence>
<dbReference type="GO" id="GO:0046872">
    <property type="term" value="F:metal ion binding"/>
    <property type="evidence" value="ECO:0007669"/>
    <property type="project" value="UniProtKB-KW"/>
</dbReference>
<keyword evidence="4" id="KW-0055">Arginine biosynthesis</keyword>
<dbReference type="NCBIfam" id="NF005710">
    <property type="entry name" value="PRK07522.1"/>
    <property type="match status" value="1"/>
</dbReference>
<dbReference type="RefSeq" id="WP_050674264.1">
    <property type="nucleotide sequence ID" value="NZ_CVRL01000045.1"/>
</dbReference>
<reference evidence="12" key="1">
    <citation type="submission" date="2015-05" db="EMBL/GenBank/DDBJ databases">
        <authorList>
            <person name="Rodrigo-Torres Lidia"/>
            <person name="Arahal R.David."/>
        </authorList>
    </citation>
    <scope>NUCLEOTIDE SEQUENCE [LARGE SCALE GENOMIC DNA]</scope>
    <source>
        <strain evidence="12">CECT 7321</strain>
    </source>
</reference>
<dbReference type="EMBL" id="CVRL01000045">
    <property type="protein sequence ID" value="CRL12648.1"/>
    <property type="molecule type" value="Genomic_DNA"/>
</dbReference>
<proteinExistence type="inferred from homology"/>
<keyword evidence="12" id="KW-1185">Reference proteome</keyword>
<dbReference type="PANTHER" id="PTHR43808">
    <property type="entry name" value="ACETYLORNITHINE DEACETYLASE"/>
    <property type="match status" value="1"/>
</dbReference>
<dbReference type="InterPro" id="IPR010169">
    <property type="entry name" value="AcOrn-deacetyl"/>
</dbReference>
<keyword evidence="7 11" id="KW-0378">Hydrolase</keyword>
<evidence type="ECO:0000313" key="12">
    <source>
        <dbReference type="Proteomes" id="UP000043764"/>
    </source>
</evidence>